<evidence type="ECO:0000259" key="4">
    <source>
        <dbReference type="PROSITE" id="PS50937"/>
    </source>
</evidence>
<dbReference type="Pfam" id="PF13411">
    <property type="entry name" value="MerR_1"/>
    <property type="match status" value="1"/>
</dbReference>
<dbReference type="RefSeq" id="WP_225420918.1">
    <property type="nucleotide sequence ID" value="NZ_JBHTOI010000005.1"/>
</dbReference>
<protein>
    <submittedName>
        <fullName evidence="5">MerR family transcriptional regulator</fullName>
    </submittedName>
</protein>
<dbReference type="PRINTS" id="PR00040">
    <property type="entry name" value="HTHMERR"/>
</dbReference>
<keyword evidence="3" id="KW-0812">Transmembrane</keyword>
<evidence type="ECO:0000313" key="5">
    <source>
        <dbReference type="EMBL" id="MFD1417562.1"/>
    </source>
</evidence>
<dbReference type="InterPro" id="IPR000551">
    <property type="entry name" value="MerR-type_HTH_dom"/>
</dbReference>
<feature type="transmembrane region" description="Helical" evidence="3">
    <location>
        <begin position="166"/>
        <end position="187"/>
    </location>
</feature>
<dbReference type="InterPro" id="IPR047057">
    <property type="entry name" value="MerR_fam"/>
</dbReference>
<sequence length="244" mass="27823">MPYTTGELAKLGKVSVRTIQYYDKKDLLNPSARSEGGRRLYNDNDLKRLKLIILLKSMGLSLDSIRQILIKTNSSKILTLLLDEQVKKIKNELNDARKQIKAIENIKKSLPDLDNFPINFIDDIDYIMDNKKSLRNLHFKIIGGGLVMDAIEVGTLVASIMTGNWLWFSLGIVIAVVTATLLTKIYFQGTNYICPNCNTEFKPSFKQAFFAKHTFKTRKLTCPNCGEKDFCVEVYDKKRSRSIN</sequence>
<accession>A0ABW4BSW3</accession>
<evidence type="ECO:0000313" key="6">
    <source>
        <dbReference type="Proteomes" id="UP001597251"/>
    </source>
</evidence>
<dbReference type="Gene3D" id="1.10.1660.10">
    <property type="match status" value="1"/>
</dbReference>
<keyword evidence="6" id="KW-1185">Reference proteome</keyword>
<keyword evidence="1" id="KW-0238">DNA-binding</keyword>
<evidence type="ECO:0000256" key="2">
    <source>
        <dbReference type="SAM" id="Coils"/>
    </source>
</evidence>
<keyword evidence="3" id="KW-1133">Transmembrane helix</keyword>
<dbReference type="InterPro" id="IPR009061">
    <property type="entry name" value="DNA-bd_dom_put_sf"/>
</dbReference>
<feature type="domain" description="HTH merR-type" evidence="4">
    <location>
        <begin position="1"/>
        <end position="71"/>
    </location>
</feature>
<dbReference type="CDD" id="cd01106">
    <property type="entry name" value="HTH_TipAL-Mta"/>
    <property type="match status" value="1"/>
</dbReference>
<name>A0ABW4BSW3_9LACO</name>
<organism evidence="5 6">
    <name type="scientific">Companilactobacillus keshanensis</name>
    <dbReference type="NCBI Taxonomy" id="2486003"/>
    <lineage>
        <taxon>Bacteria</taxon>
        <taxon>Bacillati</taxon>
        <taxon>Bacillota</taxon>
        <taxon>Bacilli</taxon>
        <taxon>Lactobacillales</taxon>
        <taxon>Lactobacillaceae</taxon>
        <taxon>Companilactobacillus</taxon>
    </lineage>
</organism>
<dbReference type="PANTHER" id="PTHR30204">
    <property type="entry name" value="REDOX-CYCLING DRUG-SENSING TRANSCRIPTIONAL ACTIVATOR SOXR"/>
    <property type="match status" value="1"/>
</dbReference>
<dbReference type="PROSITE" id="PS50937">
    <property type="entry name" value="HTH_MERR_2"/>
    <property type="match status" value="1"/>
</dbReference>
<feature type="coiled-coil region" evidence="2">
    <location>
        <begin position="79"/>
        <end position="106"/>
    </location>
</feature>
<gene>
    <name evidence="5" type="ORF">ACFQ42_02150</name>
</gene>
<evidence type="ECO:0000256" key="1">
    <source>
        <dbReference type="ARBA" id="ARBA00023125"/>
    </source>
</evidence>
<keyword evidence="2" id="KW-0175">Coiled coil</keyword>
<feature type="transmembrane region" description="Helical" evidence="3">
    <location>
        <begin position="137"/>
        <end position="160"/>
    </location>
</feature>
<evidence type="ECO:0000256" key="3">
    <source>
        <dbReference type="SAM" id="Phobius"/>
    </source>
</evidence>
<dbReference type="PANTHER" id="PTHR30204:SF96">
    <property type="entry name" value="CHROMOSOME-ANCHORING PROTEIN RACA"/>
    <property type="match status" value="1"/>
</dbReference>
<dbReference type="SMART" id="SM00422">
    <property type="entry name" value="HTH_MERR"/>
    <property type="match status" value="1"/>
</dbReference>
<reference evidence="6" key="1">
    <citation type="journal article" date="2019" name="Int. J. Syst. Evol. Microbiol.">
        <title>The Global Catalogue of Microorganisms (GCM) 10K type strain sequencing project: providing services to taxonomists for standard genome sequencing and annotation.</title>
        <authorList>
            <consortium name="The Broad Institute Genomics Platform"/>
            <consortium name="The Broad Institute Genome Sequencing Center for Infectious Disease"/>
            <person name="Wu L."/>
            <person name="Ma J."/>
        </authorList>
    </citation>
    <scope>NUCLEOTIDE SEQUENCE [LARGE SCALE GENOMIC DNA]</scope>
    <source>
        <strain evidence="6">CCM 8936</strain>
    </source>
</reference>
<keyword evidence="3" id="KW-0472">Membrane</keyword>
<proteinExistence type="predicted"/>
<dbReference type="Proteomes" id="UP001597251">
    <property type="component" value="Unassembled WGS sequence"/>
</dbReference>
<dbReference type="SUPFAM" id="SSF46955">
    <property type="entry name" value="Putative DNA-binding domain"/>
    <property type="match status" value="1"/>
</dbReference>
<dbReference type="EMBL" id="JBHTOI010000005">
    <property type="protein sequence ID" value="MFD1417562.1"/>
    <property type="molecule type" value="Genomic_DNA"/>
</dbReference>
<comment type="caution">
    <text evidence="5">The sequence shown here is derived from an EMBL/GenBank/DDBJ whole genome shotgun (WGS) entry which is preliminary data.</text>
</comment>